<reference evidence="5" key="1">
    <citation type="submission" date="2021-02" db="EMBL/GenBank/DDBJ databases">
        <authorList>
            <person name="Nowell W R."/>
        </authorList>
    </citation>
    <scope>NUCLEOTIDE SEQUENCE</scope>
</reference>
<feature type="compositionally biased region" description="Polar residues" evidence="3">
    <location>
        <begin position="197"/>
        <end position="209"/>
    </location>
</feature>
<evidence type="ECO:0000259" key="4">
    <source>
        <dbReference type="SMART" id="SM00479"/>
    </source>
</evidence>
<dbReference type="GO" id="GO:0004527">
    <property type="term" value="F:exonuclease activity"/>
    <property type="evidence" value="ECO:0007669"/>
    <property type="project" value="InterPro"/>
</dbReference>
<dbReference type="SMART" id="SM00479">
    <property type="entry name" value="EXOIII"/>
    <property type="match status" value="1"/>
</dbReference>
<comment type="caution">
    <text evidence="5">The sequence shown here is derived from an EMBL/GenBank/DDBJ whole genome shotgun (WGS) entry which is preliminary data.</text>
</comment>
<dbReference type="Proteomes" id="UP000681722">
    <property type="component" value="Unassembled WGS sequence"/>
</dbReference>
<dbReference type="EMBL" id="CAJNOQ010002204">
    <property type="protein sequence ID" value="CAF0944829.1"/>
    <property type="molecule type" value="Genomic_DNA"/>
</dbReference>
<evidence type="ECO:0000256" key="1">
    <source>
        <dbReference type="ARBA" id="ARBA00022722"/>
    </source>
</evidence>
<dbReference type="GO" id="GO:0003676">
    <property type="term" value="F:nucleic acid binding"/>
    <property type="evidence" value="ECO:0007669"/>
    <property type="project" value="InterPro"/>
</dbReference>
<organism evidence="5 7">
    <name type="scientific">Didymodactylos carnosus</name>
    <dbReference type="NCBI Taxonomy" id="1234261"/>
    <lineage>
        <taxon>Eukaryota</taxon>
        <taxon>Metazoa</taxon>
        <taxon>Spiralia</taxon>
        <taxon>Gnathifera</taxon>
        <taxon>Rotifera</taxon>
        <taxon>Eurotatoria</taxon>
        <taxon>Bdelloidea</taxon>
        <taxon>Philodinida</taxon>
        <taxon>Philodinidae</taxon>
        <taxon>Didymodactylos</taxon>
    </lineage>
</organism>
<dbReference type="EMBL" id="CAJOBC010002204">
    <property type="protein sequence ID" value="CAF3721087.1"/>
    <property type="molecule type" value="Genomic_DNA"/>
</dbReference>
<dbReference type="AlphaFoldDB" id="A0A814CSS7"/>
<evidence type="ECO:0000313" key="7">
    <source>
        <dbReference type="Proteomes" id="UP000663829"/>
    </source>
</evidence>
<dbReference type="InterPro" id="IPR047021">
    <property type="entry name" value="REXO1/3/4-like"/>
</dbReference>
<dbReference type="Gene3D" id="3.30.420.10">
    <property type="entry name" value="Ribonuclease H-like superfamily/Ribonuclease H"/>
    <property type="match status" value="1"/>
</dbReference>
<evidence type="ECO:0000313" key="5">
    <source>
        <dbReference type="EMBL" id="CAF0944829.1"/>
    </source>
</evidence>
<name>A0A814CSS7_9BILA</name>
<accession>A0A814CSS7</accession>
<dbReference type="Proteomes" id="UP000663829">
    <property type="component" value="Unassembled WGS sequence"/>
</dbReference>
<keyword evidence="7" id="KW-1185">Reference proteome</keyword>
<dbReference type="PANTHER" id="PTHR12801">
    <property type="entry name" value="RNA EXONUCLEASE REXO1 / RECO3 FAMILY MEMBER-RELATED"/>
    <property type="match status" value="1"/>
</dbReference>
<dbReference type="InterPro" id="IPR012337">
    <property type="entry name" value="RNaseH-like_sf"/>
</dbReference>
<sequence>MTIWSLFYHTERAEIDEESYSHMLIIVEHYYILKMDNSNSSPLENPTPAFKKQYIQEINKRRKLKGTKPKFVISSSQVQQTCNDEQVHQSQIITTIKHLQMLILSCLDKTAFQYMASWCRVLRIQKVQQIFVVVLNGVSDEYYLKNLNVFVPFKQLFTSDDICQTFRFLTLPNMSFLQQMLKMPAKKRIDQVEERSSSTSRNVQTTSMKRSYDDSDMIKNQQENKILKLGEKDEYSRVKLLLNLKQMLCGNYPCPILNQFQTYKRTKQLYQPVTDKSPIFAVDVETIILNDLQVPYWMSIVDENLECCYQALIKPLNKNSNSKYEDEKRRVQSMLPNIYEKTLHEVQHDLSIHLPDDAILTGHSIENDLKYLQIYHPYLIDTSIIYNVSGLRLHKSSLQQLYAIYFGQIIQGQIDHDPTEDARATMALVKLKLSKDIRFGDWFLGGVDQLTVVGQYDKLVLNENEEKCQQFMTNTKFGLQDNFFDKVKSHKGKVVRFYESTTDAGYANEHFDLFFKSL</sequence>
<evidence type="ECO:0000256" key="2">
    <source>
        <dbReference type="ARBA" id="ARBA00022801"/>
    </source>
</evidence>
<protein>
    <recommendedName>
        <fullName evidence="4">Exonuclease domain-containing protein</fullName>
    </recommendedName>
</protein>
<dbReference type="InterPro" id="IPR036397">
    <property type="entry name" value="RNaseH_sf"/>
</dbReference>
<dbReference type="SUPFAM" id="SSF53098">
    <property type="entry name" value="Ribonuclease H-like"/>
    <property type="match status" value="1"/>
</dbReference>
<dbReference type="OrthoDB" id="206335at2759"/>
<evidence type="ECO:0000256" key="3">
    <source>
        <dbReference type="SAM" id="MobiDB-lite"/>
    </source>
</evidence>
<keyword evidence="2" id="KW-0378">Hydrolase</keyword>
<dbReference type="PANTHER" id="PTHR12801:SF82">
    <property type="entry name" value="RNA EXONUCLEASE 5"/>
    <property type="match status" value="1"/>
</dbReference>
<evidence type="ECO:0000313" key="6">
    <source>
        <dbReference type="EMBL" id="CAF3721087.1"/>
    </source>
</evidence>
<feature type="region of interest" description="Disordered" evidence="3">
    <location>
        <begin position="191"/>
        <end position="214"/>
    </location>
</feature>
<dbReference type="InterPro" id="IPR013520">
    <property type="entry name" value="Ribonucl_H"/>
</dbReference>
<gene>
    <name evidence="5" type="ORF">GPM918_LOCUS10914</name>
    <name evidence="6" type="ORF">SRO942_LOCUS10915</name>
</gene>
<feature type="domain" description="Exonuclease" evidence="4">
    <location>
        <begin position="278"/>
        <end position="438"/>
    </location>
</feature>
<dbReference type="GO" id="GO:0005634">
    <property type="term" value="C:nucleus"/>
    <property type="evidence" value="ECO:0007669"/>
    <property type="project" value="TreeGrafter"/>
</dbReference>
<proteinExistence type="predicted"/>
<keyword evidence="1" id="KW-0540">Nuclease</keyword>